<gene>
    <name evidence="1" type="ORF">ET989_11730</name>
</gene>
<reference evidence="1 2" key="1">
    <citation type="submission" date="2019-01" db="EMBL/GenBank/DDBJ databases">
        <title>Lactibacter flavus gen. nov., sp. nov., a novel bacterium of the family Propionibacteriaceae isolated from raw milk and dairy products.</title>
        <authorList>
            <person name="Huptas C."/>
            <person name="Wenning M."/>
            <person name="Breitenwieser F."/>
            <person name="Doll E."/>
            <person name="Von Neubeck M."/>
            <person name="Busse H.-J."/>
            <person name="Scherer S."/>
        </authorList>
    </citation>
    <scope>NUCLEOTIDE SEQUENCE [LARGE SCALE GENOMIC DNA]</scope>
    <source>
        <strain evidence="1 2">KCTC 33808</strain>
    </source>
</reference>
<protein>
    <submittedName>
        <fullName evidence="1">Uncharacterized protein</fullName>
    </submittedName>
</protein>
<dbReference type="OrthoDB" id="3722161at2"/>
<accession>A0A4Q9KDC5</accession>
<sequence length="296" mass="33293">MNPDQTDTFADVLTAAIQARGLSLERIRARLDAADVPVSIATLSYWQSGRSLPTRSRSYHTLVELEKILNLEPGHLTQHTHTADGRTRRELFEWQNVVPSRDLATQIIDDLGIDMQGQLTRVTMHDLLEVDADRSETSLTVRVVWRTERQGLHRWAVVNESDMETEEGQSIEPLFGCALGEVVEVPERQLLVAEMLAPRAMQRGELFTSDYRLTFGRTSIPSFRMLRAVSDPVRALSLAVRFSPSALPTRVRAGVQPGLEDAEPSETVPVPLARNEAQFVWADAKPGVYSLHWDWD</sequence>
<keyword evidence="2" id="KW-1185">Reference proteome</keyword>
<dbReference type="EMBL" id="SDMQ01000012">
    <property type="protein sequence ID" value="TBT83351.1"/>
    <property type="molecule type" value="Genomic_DNA"/>
</dbReference>
<dbReference type="Proteomes" id="UP000292373">
    <property type="component" value="Unassembled WGS sequence"/>
</dbReference>
<comment type="caution">
    <text evidence="1">The sequence shown here is derived from an EMBL/GenBank/DDBJ whole genome shotgun (WGS) entry which is preliminary data.</text>
</comment>
<proteinExistence type="predicted"/>
<dbReference type="AlphaFoldDB" id="A0A4Q9KDC5"/>
<evidence type="ECO:0000313" key="2">
    <source>
        <dbReference type="Proteomes" id="UP000292373"/>
    </source>
</evidence>
<name>A0A4Q9KDC5_9ACTN</name>
<evidence type="ECO:0000313" key="1">
    <source>
        <dbReference type="EMBL" id="TBT83351.1"/>
    </source>
</evidence>
<dbReference type="RefSeq" id="WP_131169179.1">
    <property type="nucleotide sequence ID" value="NZ_SDMQ01000012.1"/>
</dbReference>
<organism evidence="1 2">
    <name type="scientific">Propioniciclava sinopodophylli</name>
    <dbReference type="NCBI Taxonomy" id="1837344"/>
    <lineage>
        <taxon>Bacteria</taxon>
        <taxon>Bacillati</taxon>
        <taxon>Actinomycetota</taxon>
        <taxon>Actinomycetes</taxon>
        <taxon>Propionibacteriales</taxon>
        <taxon>Propionibacteriaceae</taxon>
        <taxon>Propioniciclava</taxon>
    </lineage>
</organism>